<dbReference type="EMBL" id="MFKF01000231">
    <property type="protein sequence ID" value="OGG49420.1"/>
    <property type="molecule type" value="Genomic_DNA"/>
</dbReference>
<organism evidence="2 3">
    <name type="scientific">Handelsmanbacteria sp. (strain RIFCSPLOWO2_12_FULL_64_10)</name>
    <dbReference type="NCBI Taxonomy" id="1817868"/>
    <lineage>
        <taxon>Bacteria</taxon>
        <taxon>Candidatus Handelsmaniibacteriota</taxon>
    </lineage>
</organism>
<reference evidence="2 3" key="1">
    <citation type="journal article" date="2016" name="Nat. Commun.">
        <title>Thousands of microbial genomes shed light on interconnected biogeochemical processes in an aquifer system.</title>
        <authorList>
            <person name="Anantharaman K."/>
            <person name="Brown C.T."/>
            <person name="Hug L.A."/>
            <person name="Sharon I."/>
            <person name="Castelle C.J."/>
            <person name="Probst A.J."/>
            <person name="Thomas B.C."/>
            <person name="Singh A."/>
            <person name="Wilkins M.J."/>
            <person name="Karaoz U."/>
            <person name="Brodie E.L."/>
            <person name="Williams K.H."/>
            <person name="Hubbard S.S."/>
            <person name="Banfield J.F."/>
        </authorList>
    </citation>
    <scope>NUCLEOTIDE SEQUENCE [LARGE SCALE GENOMIC DNA]</scope>
    <source>
        <strain evidence="3">RIFCSPLOWO2_12_FULL_64_10</strain>
    </source>
</reference>
<gene>
    <name evidence="2" type="ORF">A3F84_23685</name>
</gene>
<evidence type="ECO:0000313" key="2">
    <source>
        <dbReference type="EMBL" id="OGG49420.1"/>
    </source>
</evidence>
<feature type="region of interest" description="Disordered" evidence="1">
    <location>
        <begin position="21"/>
        <end position="70"/>
    </location>
</feature>
<sequence>MAQIGKLGFRDQSMKVRLTERRSRTPVVTAQENGMAPEERSEAAVLEGAGRAGLRRGKKNVSQPVLGTRPPVEQCQDGGHCLLKHCSNRFRAAFEARDKCRVPRAEADGIGNCLGVGVDVLRIA</sequence>
<accession>A0A1F6CK82</accession>
<protein>
    <submittedName>
        <fullName evidence="2">Uncharacterized protein</fullName>
    </submittedName>
</protein>
<proteinExistence type="predicted"/>
<evidence type="ECO:0000313" key="3">
    <source>
        <dbReference type="Proteomes" id="UP000178606"/>
    </source>
</evidence>
<dbReference type="AlphaFoldDB" id="A0A1F6CK82"/>
<comment type="caution">
    <text evidence="2">The sequence shown here is derived from an EMBL/GenBank/DDBJ whole genome shotgun (WGS) entry which is preliminary data.</text>
</comment>
<evidence type="ECO:0000256" key="1">
    <source>
        <dbReference type="SAM" id="MobiDB-lite"/>
    </source>
</evidence>
<dbReference type="Proteomes" id="UP000178606">
    <property type="component" value="Unassembled WGS sequence"/>
</dbReference>
<name>A0A1F6CK82_HANXR</name>